<name>A0ABU7SJ97_9ACTN</name>
<comment type="subcellular location">
    <subcellularLocation>
        <location evidence="1">Cell membrane</location>
        <topology evidence="1">Multi-pass membrane protein</topology>
    </subcellularLocation>
</comment>
<protein>
    <submittedName>
        <fullName evidence="9">MFS transporter</fullName>
    </submittedName>
</protein>
<dbReference type="InterPro" id="IPR011701">
    <property type="entry name" value="MFS"/>
</dbReference>
<evidence type="ECO:0000313" key="9">
    <source>
        <dbReference type="EMBL" id="MEE6310039.1"/>
    </source>
</evidence>
<dbReference type="InterPro" id="IPR020846">
    <property type="entry name" value="MFS_dom"/>
</dbReference>
<evidence type="ECO:0000256" key="4">
    <source>
        <dbReference type="ARBA" id="ARBA00022692"/>
    </source>
</evidence>
<dbReference type="EMBL" id="JAZGQL010000020">
    <property type="protein sequence ID" value="MEE6310039.1"/>
    <property type="molecule type" value="Genomic_DNA"/>
</dbReference>
<feature type="transmembrane region" description="Helical" evidence="7">
    <location>
        <begin position="149"/>
        <end position="170"/>
    </location>
</feature>
<dbReference type="PROSITE" id="PS50850">
    <property type="entry name" value="MFS"/>
    <property type="match status" value="1"/>
</dbReference>
<evidence type="ECO:0000256" key="7">
    <source>
        <dbReference type="SAM" id="Phobius"/>
    </source>
</evidence>
<dbReference type="Gene3D" id="1.20.1250.20">
    <property type="entry name" value="MFS general substrate transporter like domains"/>
    <property type="match status" value="1"/>
</dbReference>
<evidence type="ECO:0000256" key="2">
    <source>
        <dbReference type="ARBA" id="ARBA00022448"/>
    </source>
</evidence>
<feature type="transmembrane region" description="Helical" evidence="7">
    <location>
        <begin position="308"/>
        <end position="328"/>
    </location>
</feature>
<feature type="transmembrane region" description="Helical" evidence="7">
    <location>
        <begin position="118"/>
        <end position="137"/>
    </location>
</feature>
<feature type="domain" description="Major facilitator superfamily (MFS) profile" evidence="8">
    <location>
        <begin position="23"/>
        <end position="477"/>
    </location>
</feature>
<dbReference type="RefSeq" id="WP_331210259.1">
    <property type="nucleotide sequence ID" value="NZ_JAZGQL010000020.1"/>
</dbReference>
<gene>
    <name evidence="9" type="ORF">V1634_24705</name>
</gene>
<feature type="transmembrane region" description="Helical" evidence="7">
    <location>
        <begin position="453"/>
        <end position="472"/>
    </location>
</feature>
<keyword evidence="2" id="KW-0813">Transport</keyword>
<keyword evidence="6 7" id="KW-0472">Membrane</keyword>
<evidence type="ECO:0000256" key="6">
    <source>
        <dbReference type="ARBA" id="ARBA00023136"/>
    </source>
</evidence>
<feature type="transmembrane region" description="Helical" evidence="7">
    <location>
        <begin position="59"/>
        <end position="77"/>
    </location>
</feature>
<dbReference type="Gene3D" id="1.20.1720.10">
    <property type="entry name" value="Multidrug resistance protein D"/>
    <property type="match status" value="1"/>
</dbReference>
<feature type="transmembrane region" description="Helical" evidence="7">
    <location>
        <begin position="89"/>
        <end position="112"/>
    </location>
</feature>
<dbReference type="Pfam" id="PF07690">
    <property type="entry name" value="MFS_1"/>
    <property type="match status" value="1"/>
</dbReference>
<feature type="transmembrane region" description="Helical" evidence="7">
    <location>
        <begin position="372"/>
        <end position="390"/>
    </location>
</feature>
<evidence type="ECO:0000256" key="1">
    <source>
        <dbReference type="ARBA" id="ARBA00004651"/>
    </source>
</evidence>
<keyword evidence="3" id="KW-1003">Cell membrane</keyword>
<dbReference type="InterPro" id="IPR036259">
    <property type="entry name" value="MFS_trans_sf"/>
</dbReference>
<dbReference type="InterPro" id="IPR005829">
    <property type="entry name" value="Sugar_transporter_CS"/>
</dbReference>
<comment type="caution">
    <text evidence="9">The sequence shown here is derived from an EMBL/GenBank/DDBJ whole genome shotgun (WGS) entry which is preliminary data.</text>
</comment>
<reference evidence="9 10" key="1">
    <citation type="submission" date="2024-01" db="EMBL/GenBank/DDBJ databases">
        <title>Genome insights into Plantactinospora veratri sp. nov.</title>
        <authorList>
            <person name="Wang L."/>
        </authorList>
    </citation>
    <scope>NUCLEOTIDE SEQUENCE [LARGE SCALE GENOMIC DNA]</scope>
    <source>
        <strain evidence="9 10">NEAU-FHS4</strain>
    </source>
</reference>
<evidence type="ECO:0000256" key="3">
    <source>
        <dbReference type="ARBA" id="ARBA00022475"/>
    </source>
</evidence>
<evidence type="ECO:0000259" key="8">
    <source>
        <dbReference type="PROSITE" id="PS50850"/>
    </source>
</evidence>
<evidence type="ECO:0000313" key="10">
    <source>
        <dbReference type="Proteomes" id="UP001339911"/>
    </source>
</evidence>
<proteinExistence type="predicted"/>
<organism evidence="9 10">
    <name type="scientific">Plantactinospora veratri</name>
    <dbReference type="NCBI Taxonomy" id="1436122"/>
    <lineage>
        <taxon>Bacteria</taxon>
        <taxon>Bacillati</taxon>
        <taxon>Actinomycetota</taxon>
        <taxon>Actinomycetes</taxon>
        <taxon>Micromonosporales</taxon>
        <taxon>Micromonosporaceae</taxon>
        <taxon>Plantactinospora</taxon>
    </lineage>
</organism>
<keyword evidence="4 7" id="KW-0812">Transmembrane</keyword>
<dbReference type="PROSITE" id="PS00216">
    <property type="entry name" value="SUGAR_TRANSPORT_1"/>
    <property type="match status" value="1"/>
</dbReference>
<accession>A0ABU7SJ97</accession>
<sequence length="482" mass="49580">MTEDLQPRRPAQGDTAEPRRWPVLAVLALIQFTFTVDSSIVNIALPSVQRELDASTADLAWVVNAYVVTAGGLLLLGGRLADLYGRRRIFLVGTAVFAVASLTSGVAVNTGMLVAGRFGQGVGEALAAPSALSMIVLMFTDARERARALAIWGGLSGLGAIAGVLLSGTLTEFAGWRWVFFVNLPVAAVVLLVIPRLVDAQRGSGARRIDWAGATLVTTGLIALVAGLLAAGHNGWTAPVVLVPLLAGLAALTAFVAVQTRSVEPLVPMSFFASRPRLSANLATMALTSGLAATMFLLTLYMQNVLDYRPLVTGLAYLPFCVAFLGGLMASTALTARLGITWTIVTGLVLSAGGLLYLALRMSVSSGYLEALLPATVLIAVGLGIAFPALQNAALHGVTDDDAGLGSGVQTTTQQLGSALGLATFAAIAISRAGAASDSGATAKAAEVAGYRWAFYAAAGALVLAAVLMPTAGRVPPEEPAR</sequence>
<dbReference type="PANTHER" id="PTHR42718:SF46">
    <property type="entry name" value="BLR6921 PROTEIN"/>
    <property type="match status" value="1"/>
</dbReference>
<keyword evidence="10" id="KW-1185">Reference proteome</keyword>
<feature type="transmembrane region" description="Helical" evidence="7">
    <location>
        <begin position="209"/>
        <end position="230"/>
    </location>
</feature>
<dbReference type="SUPFAM" id="SSF103473">
    <property type="entry name" value="MFS general substrate transporter"/>
    <property type="match status" value="1"/>
</dbReference>
<feature type="transmembrane region" description="Helical" evidence="7">
    <location>
        <begin position="21"/>
        <end position="47"/>
    </location>
</feature>
<feature type="transmembrane region" description="Helical" evidence="7">
    <location>
        <begin position="236"/>
        <end position="258"/>
    </location>
</feature>
<feature type="transmembrane region" description="Helical" evidence="7">
    <location>
        <begin position="176"/>
        <end position="197"/>
    </location>
</feature>
<dbReference type="PANTHER" id="PTHR42718">
    <property type="entry name" value="MAJOR FACILITATOR SUPERFAMILY MULTIDRUG TRANSPORTER MFSC"/>
    <property type="match status" value="1"/>
</dbReference>
<dbReference type="Proteomes" id="UP001339911">
    <property type="component" value="Unassembled WGS sequence"/>
</dbReference>
<keyword evidence="5 7" id="KW-1133">Transmembrane helix</keyword>
<feature type="transmembrane region" description="Helical" evidence="7">
    <location>
        <begin position="278"/>
        <end position="302"/>
    </location>
</feature>
<dbReference type="CDD" id="cd17321">
    <property type="entry name" value="MFS_MMR_MDR_like"/>
    <property type="match status" value="1"/>
</dbReference>
<evidence type="ECO:0000256" key="5">
    <source>
        <dbReference type="ARBA" id="ARBA00022989"/>
    </source>
</evidence>
<feature type="transmembrane region" description="Helical" evidence="7">
    <location>
        <begin position="340"/>
        <end position="360"/>
    </location>
</feature>